<reference evidence="6 7" key="1">
    <citation type="submission" date="2020-01" db="EMBL/GenBank/DDBJ databases">
        <title>Insect and environment-associated Actinomycetes.</title>
        <authorList>
            <person name="Currrie C."/>
            <person name="Chevrette M."/>
            <person name="Carlson C."/>
            <person name="Stubbendieck R."/>
            <person name="Wendt-Pienkowski E."/>
        </authorList>
    </citation>
    <scope>NUCLEOTIDE SEQUENCE [LARGE SCALE GENOMIC DNA]</scope>
    <source>
        <strain evidence="6 7">SID7739</strain>
    </source>
</reference>
<accession>A0A6G3T799</accession>
<dbReference type="GO" id="GO:0003700">
    <property type="term" value="F:DNA-binding transcription factor activity"/>
    <property type="evidence" value="ECO:0007669"/>
    <property type="project" value="TreeGrafter"/>
</dbReference>
<dbReference type="AlphaFoldDB" id="A0A6G3T799"/>
<evidence type="ECO:0000256" key="4">
    <source>
        <dbReference type="SAM" id="MobiDB-lite"/>
    </source>
</evidence>
<protein>
    <submittedName>
        <fullName evidence="6">LacI family DNA-binding transcriptional regulator</fullName>
    </submittedName>
</protein>
<dbReference type="InterPro" id="IPR028082">
    <property type="entry name" value="Peripla_BP_I"/>
</dbReference>
<dbReference type="SUPFAM" id="SSF47413">
    <property type="entry name" value="lambda repressor-like DNA-binding domains"/>
    <property type="match status" value="1"/>
</dbReference>
<dbReference type="Gene3D" id="1.10.260.40">
    <property type="entry name" value="lambda repressor-like DNA-binding domains"/>
    <property type="match status" value="1"/>
</dbReference>
<dbReference type="Pfam" id="PF00356">
    <property type="entry name" value="LacI"/>
    <property type="match status" value="1"/>
</dbReference>
<dbReference type="Pfam" id="PF13377">
    <property type="entry name" value="Peripla_BP_3"/>
    <property type="match status" value="1"/>
</dbReference>
<dbReference type="InterPro" id="IPR000843">
    <property type="entry name" value="HTH_LacI"/>
</dbReference>
<evidence type="ECO:0000259" key="5">
    <source>
        <dbReference type="PROSITE" id="PS50932"/>
    </source>
</evidence>
<evidence type="ECO:0000256" key="3">
    <source>
        <dbReference type="ARBA" id="ARBA00023163"/>
    </source>
</evidence>
<proteinExistence type="predicted"/>
<dbReference type="PANTHER" id="PTHR30146:SF33">
    <property type="entry name" value="TRANSCRIPTIONAL REGULATOR"/>
    <property type="match status" value="1"/>
</dbReference>
<dbReference type="Proteomes" id="UP000475666">
    <property type="component" value="Unassembled WGS sequence"/>
</dbReference>
<keyword evidence="3" id="KW-0804">Transcription</keyword>
<feature type="region of interest" description="Disordered" evidence="4">
    <location>
        <begin position="1"/>
        <end position="27"/>
    </location>
</feature>
<dbReference type="SUPFAM" id="SSF53822">
    <property type="entry name" value="Periplasmic binding protein-like I"/>
    <property type="match status" value="1"/>
</dbReference>
<dbReference type="InterPro" id="IPR046335">
    <property type="entry name" value="LacI/GalR-like_sensor"/>
</dbReference>
<dbReference type="PANTHER" id="PTHR30146">
    <property type="entry name" value="LACI-RELATED TRANSCRIPTIONAL REPRESSOR"/>
    <property type="match status" value="1"/>
</dbReference>
<evidence type="ECO:0000313" key="7">
    <source>
        <dbReference type="Proteomes" id="UP000475666"/>
    </source>
</evidence>
<sequence>MTPDIVSGVTQPPPRRPRKRSATRSVTLSDVAAAAGVSAQTVSRVVRDPLSVSDETRARVQAALKATGYVPNLAASNLASNRSRTVAALVPQINASVFADTVHAFSTALAAHGYQIFVGTTDYRPEHEEAVLRSFLGRRPDGLLMVGTRHTPGTLTLLKAAGVPVVETWGWSGDPVDLLVGFSNAAAAAAMVGHLVERGRRRITFAGRHTSGDPRAAERLDGYTGAVRDLLGGEARTVDAGPEPVTMDTGVALLDLALERYPDSDAVMFSSDVFAAGALQACVRRGIDVPGRLAVAGFGDFELARHLVPALTTVAVPSARIGELGAELLLARMRGAAVDVPHRDVGYRVVAREST</sequence>
<name>A0A6G3T799_9ACTN</name>
<evidence type="ECO:0000256" key="1">
    <source>
        <dbReference type="ARBA" id="ARBA00023015"/>
    </source>
</evidence>
<dbReference type="EMBL" id="JAAGMQ010000104">
    <property type="protein sequence ID" value="NEC32315.1"/>
    <property type="molecule type" value="Genomic_DNA"/>
</dbReference>
<dbReference type="SMART" id="SM00354">
    <property type="entry name" value="HTH_LACI"/>
    <property type="match status" value="1"/>
</dbReference>
<keyword evidence="2 6" id="KW-0238">DNA-binding</keyword>
<dbReference type="PROSITE" id="PS00356">
    <property type="entry name" value="HTH_LACI_1"/>
    <property type="match status" value="1"/>
</dbReference>
<dbReference type="InterPro" id="IPR010982">
    <property type="entry name" value="Lambda_DNA-bd_dom_sf"/>
</dbReference>
<dbReference type="CDD" id="cd01392">
    <property type="entry name" value="HTH_LacI"/>
    <property type="match status" value="1"/>
</dbReference>
<dbReference type="CDD" id="cd01575">
    <property type="entry name" value="PBP1_GntR"/>
    <property type="match status" value="1"/>
</dbReference>
<comment type="caution">
    <text evidence="6">The sequence shown here is derived from an EMBL/GenBank/DDBJ whole genome shotgun (WGS) entry which is preliminary data.</text>
</comment>
<dbReference type="PROSITE" id="PS50932">
    <property type="entry name" value="HTH_LACI_2"/>
    <property type="match status" value="1"/>
</dbReference>
<evidence type="ECO:0000256" key="2">
    <source>
        <dbReference type="ARBA" id="ARBA00023125"/>
    </source>
</evidence>
<gene>
    <name evidence="6" type="ORF">G3I66_03830</name>
</gene>
<dbReference type="GO" id="GO:0000976">
    <property type="term" value="F:transcription cis-regulatory region binding"/>
    <property type="evidence" value="ECO:0007669"/>
    <property type="project" value="TreeGrafter"/>
</dbReference>
<evidence type="ECO:0000313" key="6">
    <source>
        <dbReference type="EMBL" id="NEC32315.1"/>
    </source>
</evidence>
<dbReference type="Gene3D" id="3.40.50.2300">
    <property type="match status" value="2"/>
</dbReference>
<feature type="domain" description="HTH lacI-type" evidence="5">
    <location>
        <begin position="26"/>
        <end position="80"/>
    </location>
</feature>
<organism evidence="6 7">
    <name type="scientific">Streptomyces rubrogriseus</name>
    <dbReference type="NCBI Taxonomy" id="194673"/>
    <lineage>
        <taxon>Bacteria</taxon>
        <taxon>Bacillati</taxon>
        <taxon>Actinomycetota</taxon>
        <taxon>Actinomycetes</taxon>
        <taxon>Kitasatosporales</taxon>
        <taxon>Streptomycetaceae</taxon>
        <taxon>Streptomyces</taxon>
        <taxon>Streptomyces violaceoruber group</taxon>
    </lineage>
</organism>
<keyword evidence="1" id="KW-0805">Transcription regulation</keyword>